<dbReference type="PROSITE" id="PS51128">
    <property type="entry name" value="ZF_DKSA_2"/>
    <property type="match status" value="1"/>
</dbReference>
<evidence type="ECO:0000256" key="3">
    <source>
        <dbReference type="ARBA" id="ARBA00022833"/>
    </source>
</evidence>
<gene>
    <name evidence="6" type="ORF">M3202_03435</name>
</gene>
<dbReference type="Pfam" id="PF01258">
    <property type="entry name" value="zf-dskA_traR"/>
    <property type="match status" value="1"/>
</dbReference>
<evidence type="ECO:0000313" key="6">
    <source>
        <dbReference type="EMBL" id="MCM3713123.1"/>
    </source>
</evidence>
<evidence type="ECO:0000256" key="1">
    <source>
        <dbReference type="ARBA" id="ARBA00022723"/>
    </source>
</evidence>
<dbReference type="Gene3D" id="1.20.120.910">
    <property type="entry name" value="DksA, coiled-coil domain"/>
    <property type="match status" value="1"/>
</dbReference>
<keyword evidence="7" id="KW-1185">Reference proteome</keyword>
<dbReference type="InterPro" id="IPR014240">
    <property type="entry name" value="YteA"/>
</dbReference>
<dbReference type="InterPro" id="IPR000962">
    <property type="entry name" value="Znf_DskA_TraR"/>
</dbReference>
<dbReference type="RefSeq" id="WP_251221953.1">
    <property type="nucleotide sequence ID" value="NZ_JAMBOL010000002.1"/>
</dbReference>
<evidence type="ECO:0000256" key="2">
    <source>
        <dbReference type="ARBA" id="ARBA00022771"/>
    </source>
</evidence>
<evidence type="ECO:0000256" key="4">
    <source>
        <dbReference type="PROSITE-ProRule" id="PRU00510"/>
    </source>
</evidence>
<dbReference type="GO" id="GO:0008270">
    <property type="term" value="F:zinc ion binding"/>
    <property type="evidence" value="ECO:0007669"/>
    <property type="project" value="UniProtKB-KW"/>
</dbReference>
<keyword evidence="3" id="KW-0862">Zinc</keyword>
<dbReference type="AlphaFoldDB" id="A0A9X2IP21"/>
<evidence type="ECO:0000313" key="7">
    <source>
        <dbReference type="Proteomes" id="UP001139179"/>
    </source>
</evidence>
<keyword evidence="2" id="KW-0863">Zinc-finger</keyword>
<protein>
    <submittedName>
        <fullName evidence="6">TraR/DksA C4-type zinc finger protein</fullName>
    </submittedName>
</protein>
<dbReference type="InterPro" id="IPR037187">
    <property type="entry name" value="DnaK_N"/>
</dbReference>
<comment type="caution">
    <text evidence="6">The sequence shown here is derived from an EMBL/GenBank/DDBJ whole genome shotgun (WGS) entry which is preliminary data.</text>
</comment>
<dbReference type="PANTHER" id="PTHR33823:SF4">
    <property type="entry name" value="GENERAL STRESS PROTEIN 16O"/>
    <property type="match status" value="1"/>
</dbReference>
<feature type="domain" description="Zinc finger DksA/TraR C4-type" evidence="5">
    <location>
        <begin position="85"/>
        <end position="109"/>
    </location>
</feature>
<proteinExistence type="predicted"/>
<dbReference type="Proteomes" id="UP001139179">
    <property type="component" value="Unassembled WGS sequence"/>
</dbReference>
<feature type="zinc finger region" description="dksA C4-type" evidence="4">
    <location>
        <begin position="90"/>
        <end position="114"/>
    </location>
</feature>
<dbReference type="EMBL" id="JAMBOL010000002">
    <property type="protein sequence ID" value="MCM3713123.1"/>
    <property type="molecule type" value="Genomic_DNA"/>
</dbReference>
<evidence type="ECO:0000259" key="5">
    <source>
        <dbReference type="Pfam" id="PF01258"/>
    </source>
</evidence>
<dbReference type="PANTHER" id="PTHR33823">
    <property type="entry name" value="RNA POLYMERASE-BINDING TRANSCRIPTION FACTOR DKSA-RELATED"/>
    <property type="match status" value="1"/>
</dbReference>
<keyword evidence="1" id="KW-0479">Metal-binding</keyword>
<reference evidence="6" key="1">
    <citation type="submission" date="2022-05" db="EMBL/GenBank/DDBJ databases">
        <title>Comparative Genomics of Spacecraft Associated Microbes.</title>
        <authorList>
            <person name="Tran M.T."/>
            <person name="Wright A."/>
            <person name="Seuylemezian A."/>
            <person name="Eisen J."/>
            <person name="Coil D."/>
        </authorList>
    </citation>
    <scope>NUCLEOTIDE SEQUENCE</scope>
    <source>
        <strain evidence="6">214.1.1</strain>
    </source>
</reference>
<organism evidence="6 7">
    <name type="scientific">Halalkalibacter oceani</name>
    <dbReference type="NCBI Taxonomy" id="1653776"/>
    <lineage>
        <taxon>Bacteria</taxon>
        <taxon>Bacillati</taxon>
        <taxon>Bacillota</taxon>
        <taxon>Bacilli</taxon>
        <taxon>Bacillales</taxon>
        <taxon>Bacillaceae</taxon>
        <taxon>Halalkalibacter</taxon>
    </lineage>
</organism>
<dbReference type="SUPFAM" id="SSF109635">
    <property type="entry name" value="DnaK suppressor protein DksA, alpha-hairpin domain"/>
    <property type="match status" value="1"/>
</dbReference>
<name>A0A9X2IP21_9BACI</name>
<dbReference type="NCBIfam" id="TIGR02890">
    <property type="entry name" value="bacill_yteA"/>
    <property type="match status" value="1"/>
</dbReference>
<accession>A0A9X2IP21</accession>
<sequence>MTDYRQMKQQLVARKAELEKIIKQEFGDETHQALSDLTGELSQYDNHPADAATDLYEREKDYALLEHAEREHEEVEHALRKFTDGTYGICEATGQTIPLERLKANPTARTIVAAASQENRGRPAEEDVLKGFSAYQFDGRDDETEFDAEDAYQAVARFNDNSMTYEDASLDEEDESIGYVEEIEGFLSTGIEGYTGSDKVDVQHNVHLNHYVNGDK</sequence>